<dbReference type="Pfam" id="PF16653">
    <property type="entry name" value="Sacchrp_dh_C"/>
    <property type="match status" value="1"/>
</dbReference>
<feature type="domain" description="Saccharopine dehydrogenase-like C-terminal" evidence="2">
    <location>
        <begin position="137"/>
        <end position="269"/>
    </location>
</feature>
<dbReference type="InterPro" id="IPR032095">
    <property type="entry name" value="Sacchrp_dh-like_C"/>
</dbReference>
<dbReference type="EMBL" id="CP036434">
    <property type="protein sequence ID" value="QDV08794.1"/>
    <property type="molecule type" value="Genomic_DNA"/>
</dbReference>
<feature type="domain" description="Saccharopine dehydrogenase NADP binding" evidence="1">
    <location>
        <begin position="7"/>
        <end position="120"/>
    </location>
</feature>
<dbReference type="GO" id="GO:0050303">
    <property type="term" value="F:lysine 6-dehydrogenase activity"/>
    <property type="evidence" value="ECO:0007669"/>
    <property type="project" value="UniProtKB-EC"/>
</dbReference>
<name>A0A518EXG9_9BACT</name>
<dbReference type="OrthoDB" id="9769367at2"/>
<dbReference type="AlphaFoldDB" id="A0A518EXG9"/>
<dbReference type="Pfam" id="PF03435">
    <property type="entry name" value="Sacchrp_dh_NADP"/>
    <property type="match status" value="1"/>
</dbReference>
<evidence type="ECO:0000313" key="4">
    <source>
        <dbReference type="Proteomes" id="UP000320390"/>
    </source>
</evidence>
<dbReference type="SUPFAM" id="SSF55347">
    <property type="entry name" value="Glyceraldehyde-3-phosphate dehydrogenase-like, C-terminal domain"/>
    <property type="match status" value="1"/>
</dbReference>
<keyword evidence="4" id="KW-1185">Reference proteome</keyword>
<organism evidence="3 4">
    <name type="scientific">Saltatorellus ferox</name>
    <dbReference type="NCBI Taxonomy" id="2528018"/>
    <lineage>
        <taxon>Bacteria</taxon>
        <taxon>Pseudomonadati</taxon>
        <taxon>Planctomycetota</taxon>
        <taxon>Planctomycetia</taxon>
        <taxon>Planctomycetia incertae sedis</taxon>
        <taxon>Saltatorellus</taxon>
    </lineage>
</organism>
<accession>A0A518EXG9</accession>
<dbReference type="Proteomes" id="UP000320390">
    <property type="component" value="Chromosome"/>
</dbReference>
<keyword evidence="3" id="KW-0560">Oxidoreductase</keyword>
<dbReference type="Gene3D" id="3.30.360.10">
    <property type="entry name" value="Dihydrodipicolinate Reductase, domain 2"/>
    <property type="match status" value="1"/>
</dbReference>
<dbReference type="InterPro" id="IPR036291">
    <property type="entry name" value="NAD(P)-bd_dom_sf"/>
</dbReference>
<dbReference type="RefSeq" id="WP_145202070.1">
    <property type="nucleotide sequence ID" value="NZ_CP036434.1"/>
</dbReference>
<sequence>MAQRPTIFIAGSGGIGRALALLLRNEKSMAAEVVLGDLSQDAADEAAAFANVKVPTDAPVARGITMPGEGSSAELDAILAKADAILDCLPGAQAPRMARLAKEHGCHYFNLTEYVAETNEVMGIAEGASTCFGLQCGLAPGFINILGHDLYLKATKDWGVTKVDKLEMRVGALTRHAAEPHFYGWTWSPVGVATEYVKDAIAVRDYKTVNLPSLTERKTLLMHGLAYEEALTSGGAADLPEALAGKVRDLDYKTLRYPGHYEWIEGLLKNIPEGDDRPAVLQEQMEAAIPNVEDDIVIIYAAVEGKDSGGVLRAERRAFFCPSIEVAGQRLRAIQSTTSAGIAEVLRIALEKKLTGSLLQSQVPTQEFLNGPFVSLAYVDEENRG</sequence>
<evidence type="ECO:0000259" key="1">
    <source>
        <dbReference type="Pfam" id="PF03435"/>
    </source>
</evidence>
<evidence type="ECO:0000313" key="3">
    <source>
        <dbReference type="EMBL" id="QDV08794.1"/>
    </source>
</evidence>
<evidence type="ECO:0000259" key="2">
    <source>
        <dbReference type="Pfam" id="PF16653"/>
    </source>
</evidence>
<reference evidence="3 4" key="1">
    <citation type="submission" date="2019-02" db="EMBL/GenBank/DDBJ databases">
        <title>Deep-cultivation of Planctomycetes and their phenomic and genomic characterization uncovers novel biology.</title>
        <authorList>
            <person name="Wiegand S."/>
            <person name="Jogler M."/>
            <person name="Boedeker C."/>
            <person name="Pinto D."/>
            <person name="Vollmers J."/>
            <person name="Rivas-Marin E."/>
            <person name="Kohn T."/>
            <person name="Peeters S.H."/>
            <person name="Heuer A."/>
            <person name="Rast P."/>
            <person name="Oberbeckmann S."/>
            <person name="Bunk B."/>
            <person name="Jeske O."/>
            <person name="Meyerdierks A."/>
            <person name="Storesund J.E."/>
            <person name="Kallscheuer N."/>
            <person name="Luecker S."/>
            <person name="Lage O.M."/>
            <person name="Pohl T."/>
            <person name="Merkel B.J."/>
            <person name="Hornburger P."/>
            <person name="Mueller R.-W."/>
            <person name="Bruemmer F."/>
            <person name="Labrenz M."/>
            <person name="Spormann A.M."/>
            <person name="Op den Camp H."/>
            <person name="Overmann J."/>
            <person name="Amann R."/>
            <person name="Jetten M.S.M."/>
            <person name="Mascher T."/>
            <person name="Medema M.H."/>
            <person name="Devos D.P."/>
            <person name="Kaster A.-K."/>
            <person name="Ovreas L."/>
            <person name="Rohde M."/>
            <person name="Galperin M.Y."/>
            <person name="Jogler C."/>
        </authorList>
    </citation>
    <scope>NUCLEOTIDE SEQUENCE [LARGE SCALE GENOMIC DNA]</scope>
    <source>
        <strain evidence="3 4">Poly30</strain>
    </source>
</reference>
<proteinExistence type="predicted"/>
<dbReference type="SUPFAM" id="SSF51735">
    <property type="entry name" value="NAD(P)-binding Rossmann-fold domains"/>
    <property type="match status" value="1"/>
</dbReference>
<dbReference type="Gene3D" id="3.40.50.720">
    <property type="entry name" value="NAD(P)-binding Rossmann-like Domain"/>
    <property type="match status" value="1"/>
</dbReference>
<dbReference type="InterPro" id="IPR005097">
    <property type="entry name" value="Sacchrp_dh_NADP-bd"/>
</dbReference>
<protein>
    <submittedName>
        <fullName evidence="3">Lysine 6-dehydrogenase</fullName>
        <ecNumber evidence="3">1.4.1.18</ecNumber>
    </submittedName>
</protein>
<gene>
    <name evidence="3" type="primary">lysDH</name>
    <name evidence="3" type="ORF">Poly30_43490</name>
</gene>
<dbReference type="EC" id="1.4.1.18" evidence="3"/>